<proteinExistence type="predicted"/>
<dbReference type="EMBL" id="JAPZED010000005">
    <property type="protein sequence ID" value="MCZ7693765.1"/>
    <property type="molecule type" value="Genomic_DNA"/>
</dbReference>
<dbReference type="AlphaFoldDB" id="A0A9X3HDT7"/>
<sequence>MNHNIYLTEKRMLHLEGFYLLTGCLLFLYMLSSQSEMQHAYFDLSNGHSPDSVTFLPFWIVLGTLGLSIYLCYELFLIAENGIISPRITRYLTLPIRCRDYHRMKARIFFRKLGLLILILVIMFHLSFLGYKLPLSLWKHSLPELILTCCFLFAAGALIFIGYLLCDLLCLKHRH</sequence>
<evidence type="ECO:0000313" key="2">
    <source>
        <dbReference type="EMBL" id="MCZ7693765.1"/>
    </source>
</evidence>
<dbReference type="RefSeq" id="WP_269762644.1">
    <property type="nucleotide sequence ID" value="NZ_JAPZEC010000005.1"/>
</dbReference>
<name>A0A9X3HDT7_MEDGN</name>
<accession>A0A9X3HDT7</accession>
<feature type="transmembrane region" description="Helical" evidence="1">
    <location>
        <begin position="113"/>
        <end position="133"/>
    </location>
</feature>
<evidence type="ECO:0000313" key="3">
    <source>
        <dbReference type="Proteomes" id="UP001148455"/>
    </source>
</evidence>
<feature type="transmembrane region" description="Helical" evidence="1">
    <location>
        <begin position="12"/>
        <end position="32"/>
    </location>
</feature>
<comment type="caution">
    <text evidence="2">The sequence shown here is derived from an EMBL/GenBank/DDBJ whole genome shotgun (WGS) entry which is preliminary data.</text>
</comment>
<feature type="transmembrane region" description="Helical" evidence="1">
    <location>
        <begin position="145"/>
        <end position="166"/>
    </location>
</feature>
<gene>
    <name evidence="2" type="ORF">O8D18_06890</name>
</gene>
<dbReference type="Proteomes" id="UP001148455">
    <property type="component" value="Unassembled WGS sequence"/>
</dbReference>
<evidence type="ECO:0000256" key="1">
    <source>
        <dbReference type="SAM" id="Phobius"/>
    </source>
</evidence>
<keyword evidence="1" id="KW-0812">Transmembrane</keyword>
<reference evidence="2" key="1">
    <citation type="submission" date="2022-12" db="EMBL/GenBank/DDBJ databases">
        <title>Genome of R. gnavus strain RSHDN_123.</title>
        <authorList>
            <person name="Abdugheni R."/>
        </authorList>
    </citation>
    <scope>NUCLEOTIDE SEQUENCE</scope>
    <source>
        <strain evidence="2">RSHDN_123</strain>
    </source>
</reference>
<organism evidence="2 3">
    <name type="scientific">Mediterraneibacter gnavus</name>
    <name type="common">Ruminococcus gnavus</name>
    <dbReference type="NCBI Taxonomy" id="33038"/>
    <lineage>
        <taxon>Bacteria</taxon>
        <taxon>Bacillati</taxon>
        <taxon>Bacillota</taxon>
        <taxon>Clostridia</taxon>
        <taxon>Lachnospirales</taxon>
        <taxon>Lachnospiraceae</taxon>
        <taxon>Mediterraneibacter</taxon>
    </lineage>
</organism>
<keyword evidence="1" id="KW-0472">Membrane</keyword>
<keyword evidence="1" id="KW-1133">Transmembrane helix</keyword>
<feature type="transmembrane region" description="Helical" evidence="1">
    <location>
        <begin position="52"/>
        <end position="73"/>
    </location>
</feature>
<protein>
    <submittedName>
        <fullName evidence="2">Uncharacterized protein</fullName>
    </submittedName>
</protein>